<protein>
    <recommendedName>
        <fullName evidence="4">Secreted protein</fullName>
    </recommendedName>
</protein>
<name>D6WUX8_TRICA</name>
<dbReference type="InterPro" id="IPR038602">
    <property type="entry name" value="Mite_allergen_7_sf"/>
</dbReference>
<keyword evidence="3" id="KW-1185">Reference proteome</keyword>
<sequence length="228" mass="25260">MRKVIIAAFLVVCICAYPSPNNEVDVAFEEIIFRNIPNIKKQLSNKPITISDEEWKDIIDICKPSQPGDSTDDNVNACIDKLFSIVDGFIAKNFDPLPLKDMHAGFNYTLIITYHGELDLTNGKLLGFSSLHRTDDATYNYDLLAQTATIAVGFGFDQLGFTYDYSAKIMNLGPIGGLEGSVTDLGMNLELEFDFKNKALTLEDFSITDSGKITFKFTGHAIVDFSTV</sequence>
<dbReference type="Pfam" id="PF16984">
    <property type="entry name" value="Grp7_allergen"/>
    <property type="match status" value="1"/>
</dbReference>
<dbReference type="OrthoDB" id="6419576at2759"/>
<keyword evidence="1" id="KW-0732">Signal</keyword>
<dbReference type="PhylomeDB" id="D6WUX8"/>
<evidence type="ECO:0008006" key="4">
    <source>
        <dbReference type="Google" id="ProtNLM"/>
    </source>
</evidence>
<dbReference type="InParanoid" id="D6WUX8"/>
<dbReference type="HOGENOM" id="CLU_086786_0_0_1"/>
<organism evidence="2 3">
    <name type="scientific">Tribolium castaneum</name>
    <name type="common">Red flour beetle</name>
    <dbReference type="NCBI Taxonomy" id="7070"/>
    <lineage>
        <taxon>Eukaryota</taxon>
        <taxon>Metazoa</taxon>
        <taxon>Ecdysozoa</taxon>
        <taxon>Arthropoda</taxon>
        <taxon>Hexapoda</taxon>
        <taxon>Insecta</taxon>
        <taxon>Pterygota</taxon>
        <taxon>Neoptera</taxon>
        <taxon>Endopterygota</taxon>
        <taxon>Coleoptera</taxon>
        <taxon>Polyphaga</taxon>
        <taxon>Cucujiformia</taxon>
        <taxon>Tenebrionidae</taxon>
        <taxon>Tenebrionidae incertae sedis</taxon>
        <taxon>Tribolium</taxon>
    </lineage>
</organism>
<feature type="signal peptide" evidence="1">
    <location>
        <begin position="1"/>
        <end position="16"/>
    </location>
</feature>
<evidence type="ECO:0000313" key="3">
    <source>
        <dbReference type="Proteomes" id="UP000007266"/>
    </source>
</evidence>
<proteinExistence type="predicted"/>
<dbReference type="KEGG" id="tca:662311"/>
<dbReference type="AlphaFoldDB" id="D6WUX8"/>
<reference evidence="2 3" key="1">
    <citation type="journal article" date="2008" name="Nature">
        <title>The genome of the model beetle and pest Tribolium castaneum.</title>
        <authorList>
            <consortium name="Tribolium Genome Sequencing Consortium"/>
            <person name="Richards S."/>
            <person name="Gibbs R.A."/>
            <person name="Weinstock G.M."/>
            <person name="Brown S.J."/>
            <person name="Denell R."/>
            <person name="Beeman R.W."/>
            <person name="Gibbs R."/>
            <person name="Beeman R.W."/>
            <person name="Brown S.J."/>
            <person name="Bucher G."/>
            <person name="Friedrich M."/>
            <person name="Grimmelikhuijzen C.J."/>
            <person name="Klingler M."/>
            <person name="Lorenzen M."/>
            <person name="Richards S."/>
            <person name="Roth S."/>
            <person name="Schroder R."/>
            <person name="Tautz D."/>
            <person name="Zdobnov E.M."/>
            <person name="Muzny D."/>
            <person name="Gibbs R.A."/>
            <person name="Weinstock G.M."/>
            <person name="Attaway T."/>
            <person name="Bell S."/>
            <person name="Buhay C.J."/>
            <person name="Chandrabose M.N."/>
            <person name="Chavez D."/>
            <person name="Clerk-Blankenburg K.P."/>
            <person name="Cree A."/>
            <person name="Dao M."/>
            <person name="Davis C."/>
            <person name="Chacko J."/>
            <person name="Dinh H."/>
            <person name="Dugan-Rocha S."/>
            <person name="Fowler G."/>
            <person name="Garner T.T."/>
            <person name="Garnes J."/>
            <person name="Gnirke A."/>
            <person name="Hawes A."/>
            <person name="Hernandez J."/>
            <person name="Hines S."/>
            <person name="Holder M."/>
            <person name="Hume J."/>
            <person name="Jhangiani S.N."/>
            <person name="Joshi V."/>
            <person name="Khan Z.M."/>
            <person name="Jackson L."/>
            <person name="Kovar C."/>
            <person name="Kowis A."/>
            <person name="Lee S."/>
            <person name="Lewis L.R."/>
            <person name="Margolis J."/>
            <person name="Morgan M."/>
            <person name="Nazareth L.V."/>
            <person name="Nguyen N."/>
            <person name="Okwuonu G."/>
            <person name="Parker D."/>
            <person name="Richards S."/>
            <person name="Ruiz S.J."/>
            <person name="Santibanez J."/>
            <person name="Savard J."/>
            <person name="Scherer S.E."/>
            <person name="Schneider B."/>
            <person name="Sodergren E."/>
            <person name="Tautz D."/>
            <person name="Vattahil S."/>
            <person name="Villasana D."/>
            <person name="White C.S."/>
            <person name="Wright R."/>
            <person name="Park Y."/>
            <person name="Beeman R.W."/>
            <person name="Lord J."/>
            <person name="Oppert B."/>
            <person name="Lorenzen M."/>
            <person name="Brown S."/>
            <person name="Wang L."/>
            <person name="Savard J."/>
            <person name="Tautz D."/>
            <person name="Richards S."/>
            <person name="Weinstock G."/>
            <person name="Gibbs R.A."/>
            <person name="Liu Y."/>
            <person name="Worley K."/>
            <person name="Weinstock G."/>
            <person name="Elsik C.G."/>
            <person name="Reese J.T."/>
            <person name="Elhaik E."/>
            <person name="Landan G."/>
            <person name="Graur D."/>
            <person name="Arensburger P."/>
            <person name="Atkinson P."/>
            <person name="Beeman R.W."/>
            <person name="Beidler J."/>
            <person name="Brown S.J."/>
            <person name="Demuth J.P."/>
            <person name="Drury D.W."/>
            <person name="Du Y.Z."/>
            <person name="Fujiwara H."/>
            <person name="Lorenzen M."/>
            <person name="Maselli V."/>
            <person name="Osanai M."/>
            <person name="Park Y."/>
            <person name="Robertson H.M."/>
            <person name="Tu Z."/>
            <person name="Wang J.J."/>
            <person name="Wang S."/>
            <person name="Richards S."/>
            <person name="Song H."/>
            <person name="Zhang L."/>
            <person name="Sodergren E."/>
            <person name="Werner D."/>
            <person name="Stanke M."/>
            <person name="Morgenstern B."/>
            <person name="Solovyev V."/>
            <person name="Kosarev P."/>
            <person name="Brown G."/>
            <person name="Chen H.C."/>
            <person name="Ermolaeva O."/>
            <person name="Hlavina W."/>
            <person name="Kapustin Y."/>
            <person name="Kiryutin B."/>
            <person name="Kitts P."/>
            <person name="Maglott D."/>
            <person name="Pruitt K."/>
            <person name="Sapojnikov V."/>
            <person name="Souvorov A."/>
            <person name="Mackey A.J."/>
            <person name="Waterhouse R.M."/>
            <person name="Wyder S."/>
            <person name="Zdobnov E.M."/>
            <person name="Zdobnov E.M."/>
            <person name="Wyder S."/>
            <person name="Kriventseva E.V."/>
            <person name="Kadowaki T."/>
            <person name="Bork P."/>
            <person name="Aranda M."/>
            <person name="Bao R."/>
            <person name="Beermann A."/>
            <person name="Berns N."/>
            <person name="Bolognesi R."/>
            <person name="Bonneton F."/>
            <person name="Bopp D."/>
            <person name="Brown S.J."/>
            <person name="Bucher G."/>
            <person name="Butts T."/>
            <person name="Chaumot A."/>
            <person name="Denell R.E."/>
            <person name="Ferrier D.E."/>
            <person name="Friedrich M."/>
            <person name="Gordon C.M."/>
            <person name="Jindra M."/>
            <person name="Klingler M."/>
            <person name="Lan Q."/>
            <person name="Lattorff H.M."/>
            <person name="Laudet V."/>
            <person name="von Levetsow C."/>
            <person name="Liu Z."/>
            <person name="Lutz R."/>
            <person name="Lynch J.A."/>
            <person name="da Fonseca R.N."/>
            <person name="Posnien N."/>
            <person name="Reuter R."/>
            <person name="Roth S."/>
            <person name="Savard J."/>
            <person name="Schinko J.B."/>
            <person name="Schmitt C."/>
            <person name="Schoppmeier M."/>
            <person name="Schroder R."/>
            <person name="Shippy T.D."/>
            <person name="Simonnet F."/>
            <person name="Marques-Souza H."/>
            <person name="Tautz D."/>
            <person name="Tomoyasu Y."/>
            <person name="Trauner J."/>
            <person name="Van der Zee M."/>
            <person name="Vervoort M."/>
            <person name="Wittkopp N."/>
            <person name="Wimmer E.A."/>
            <person name="Yang X."/>
            <person name="Jones A.K."/>
            <person name="Sattelle D.B."/>
            <person name="Ebert P.R."/>
            <person name="Nelson D."/>
            <person name="Scott J.G."/>
            <person name="Beeman R.W."/>
            <person name="Muthukrishnan S."/>
            <person name="Kramer K.J."/>
            <person name="Arakane Y."/>
            <person name="Beeman R.W."/>
            <person name="Zhu Q."/>
            <person name="Hogenkamp D."/>
            <person name="Dixit R."/>
            <person name="Oppert B."/>
            <person name="Jiang H."/>
            <person name="Zou Z."/>
            <person name="Marshall J."/>
            <person name="Elpidina E."/>
            <person name="Vinokurov K."/>
            <person name="Oppert C."/>
            <person name="Zou Z."/>
            <person name="Evans J."/>
            <person name="Lu Z."/>
            <person name="Zhao P."/>
            <person name="Sumathipala N."/>
            <person name="Altincicek B."/>
            <person name="Vilcinskas A."/>
            <person name="Williams M."/>
            <person name="Hultmark D."/>
            <person name="Hetru C."/>
            <person name="Jiang H."/>
            <person name="Grimmelikhuijzen C.J."/>
            <person name="Hauser F."/>
            <person name="Cazzamali G."/>
            <person name="Williamson M."/>
            <person name="Park Y."/>
            <person name="Li B."/>
            <person name="Tanaka Y."/>
            <person name="Predel R."/>
            <person name="Neupert S."/>
            <person name="Schachtner J."/>
            <person name="Verleyen P."/>
            <person name="Raible F."/>
            <person name="Bork P."/>
            <person name="Friedrich M."/>
            <person name="Walden K.K."/>
            <person name="Robertson H.M."/>
            <person name="Angeli S."/>
            <person name="Foret S."/>
            <person name="Bucher G."/>
            <person name="Schuetz S."/>
            <person name="Maleszka R."/>
            <person name="Wimmer E.A."/>
            <person name="Beeman R.W."/>
            <person name="Lorenzen M."/>
            <person name="Tomoyasu Y."/>
            <person name="Miller S.C."/>
            <person name="Grossmann D."/>
            <person name="Bucher G."/>
        </authorList>
    </citation>
    <scope>NUCLEOTIDE SEQUENCE [LARGE SCALE GENOMIC DNA]</scope>
    <source>
        <strain evidence="2 3">Georgia GA2</strain>
    </source>
</reference>
<gene>
    <name evidence="2" type="primary">AUGUSTUS-3.0.2_06158</name>
    <name evidence="2" type="ORF">TcasGA2_TC006158</name>
</gene>
<dbReference type="InterPro" id="IPR020234">
    <property type="entry name" value="Mite_allergen_group-7"/>
</dbReference>
<dbReference type="Gene3D" id="3.15.10.50">
    <property type="match status" value="1"/>
</dbReference>
<dbReference type="EMBL" id="KQ971357">
    <property type="protein sequence ID" value="EFA08506.1"/>
    <property type="molecule type" value="Genomic_DNA"/>
</dbReference>
<dbReference type="Proteomes" id="UP000007266">
    <property type="component" value="Linkage group 8"/>
</dbReference>
<feature type="chain" id="PRO_5003089948" description="Secreted protein" evidence="1">
    <location>
        <begin position="17"/>
        <end position="228"/>
    </location>
</feature>
<evidence type="ECO:0000256" key="1">
    <source>
        <dbReference type="SAM" id="SignalP"/>
    </source>
</evidence>
<reference evidence="2 3" key="2">
    <citation type="journal article" date="2010" name="Nucleic Acids Res.">
        <title>BeetleBase in 2010: revisions to provide comprehensive genomic information for Tribolium castaneum.</title>
        <authorList>
            <person name="Kim H.S."/>
            <person name="Murphy T."/>
            <person name="Xia J."/>
            <person name="Caragea D."/>
            <person name="Park Y."/>
            <person name="Beeman R.W."/>
            <person name="Lorenzen M.D."/>
            <person name="Butcher S."/>
            <person name="Manak J.R."/>
            <person name="Brown S.J."/>
        </authorList>
    </citation>
    <scope>GENOME REANNOTATION</scope>
    <source>
        <strain evidence="2 3">Georgia GA2</strain>
    </source>
</reference>
<evidence type="ECO:0000313" key="2">
    <source>
        <dbReference type="EMBL" id="EFA08506.1"/>
    </source>
</evidence>
<accession>D6WUX8</accession>